<evidence type="ECO:0000313" key="4">
    <source>
        <dbReference type="Proteomes" id="UP000032076"/>
    </source>
</evidence>
<dbReference type="EC" id="4.2.1.44" evidence="3"/>
<reference evidence="2 5" key="1">
    <citation type="submission" date="2014-07" db="EMBL/GenBank/DDBJ databases">
        <authorList>
            <person name="Wibberg Daniel"/>
        </authorList>
    </citation>
    <scope>NUCLEOTIDE SEQUENCE [LARGE SCALE GENOMIC DNA]</scope>
</reference>
<evidence type="ECO:0000313" key="3">
    <source>
        <dbReference type="EMBL" id="KIO72131.1"/>
    </source>
</evidence>
<dbReference type="Proteomes" id="UP000032076">
    <property type="component" value="Unassembled WGS sequence"/>
</dbReference>
<keyword evidence="5" id="KW-1185">Reference proteome</keyword>
<keyword evidence="3" id="KW-0456">Lyase</keyword>
<accession>A0A090IWM9</accession>
<keyword evidence="2" id="KW-0413">Isomerase</keyword>
<dbReference type="EMBL" id="CCRF01000035">
    <property type="protein sequence ID" value="CEE00833.1"/>
    <property type="molecule type" value="Genomic_DNA"/>
</dbReference>
<dbReference type="AlphaFoldDB" id="A0A090IWM9"/>
<dbReference type="GeneID" id="92960137"/>
<evidence type="ECO:0000313" key="2">
    <source>
        <dbReference type="EMBL" id="CEE00833.1"/>
    </source>
</evidence>
<dbReference type="Gene3D" id="3.20.20.150">
    <property type="entry name" value="Divalent-metal-dependent TIM barrel enzymes"/>
    <property type="match status" value="1"/>
</dbReference>
<proteinExistence type="predicted"/>
<dbReference type="EMBL" id="JXLU01000103">
    <property type="protein sequence ID" value="KIO72131.1"/>
    <property type="molecule type" value="Genomic_DNA"/>
</dbReference>
<dbReference type="OrthoDB" id="9798407at2"/>
<sequence>MKEIPVSVQLYTLREQCEKDFEGTLKRVAELGYDGVEFAGLYGRSAKEIRNLLDRLGLKASSSHVPLQELKNDLTKVIEEQKTLGSTYIICPFLMPDERNEPAYQGLISFLKDTGERVREEGLVLGYHNHDFELERLNNGKTVLETILDGAQSVIAEFDIYWLKKAGENPVEWIEKYMNRVPIVHLKDMTTDQLKSFAELGTGGVDLETVLSLGEKAGINWWVVEQDICQRDPFESIEMSLNYLKTKLPYLNK</sequence>
<dbReference type="STRING" id="35841.B4167_3106"/>
<feature type="domain" description="Xylose isomerase-like TIM barrel" evidence="1">
    <location>
        <begin position="26"/>
        <end position="244"/>
    </location>
</feature>
<dbReference type="SUPFAM" id="SSF51658">
    <property type="entry name" value="Xylose isomerase-like"/>
    <property type="match status" value="1"/>
</dbReference>
<protein>
    <submittedName>
        <fullName evidence="3">Inosose dehydratase</fullName>
        <ecNumber evidence="3">4.2.1.44</ecNumber>
    </submittedName>
    <submittedName>
        <fullName evidence="2">Xylose isomerase</fullName>
    </submittedName>
</protein>
<dbReference type="Pfam" id="PF01261">
    <property type="entry name" value="AP_endonuc_2"/>
    <property type="match status" value="1"/>
</dbReference>
<evidence type="ECO:0000259" key="1">
    <source>
        <dbReference type="Pfam" id="PF01261"/>
    </source>
</evidence>
<dbReference type="Proteomes" id="UP000040576">
    <property type="component" value="Unassembled WGS sequence"/>
</dbReference>
<dbReference type="PANTHER" id="PTHR12110:SF41">
    <property type="entry name" value="INOSOSE DEHYDRATASE"/>
    <property type="match status" value="1"/>
</dbReference>
<dbReference type="InterPro" id="IPR050312">
    <property type="entry name" value="IolE/XylAMocC-like"/>
</dbReference>
<name>A0A090IWM9_9BACI</name>
<dbReference type="RefSeq" id="WP_034768662.1">
    <property type="nucleotide sequence ID" value="NZ_CCRF01000035.1"/>
</dbReference>
<dbReference type="InterPro" id="IPR036237">
    <property type="entry name" value="Xyl_isomerase-like_sf"/>
</dbReference>
<gene>
    <name evidence="3" type="ORF">B4167_3106</name>
    <name evidence="2" type="ORF">BT1A1_0986</name>
</gene>
<dbReference type="InterPro" id="IPR013022">
    <property type="entry name" value="Xyl_isomerase-like_TIM-brl"/>
</dbReference>
<dbReference type="GO" id="GO:0050114">
    <property type="term" value="F:myo-inosose-2 dehydratase activity"/>
    <property type="evidence" value="ECO:0007669"/>
    <property type="project" value="UniProtKB-EC"/>
</dbReference>
<dbReference type="GO" id="GO:0016853">
    <property type="term" value="F:isomerase activity"/>
    <property type="evidence" value="ECO:0007669"/>
    <property type="project" value="UniProtKB-KW"/>
</dbReference>
<dbReference type="eggNOG" id="COG1082">
    <property type="taxonomic scope" value="Bacteria"/>
</dbReference>
<evidence type="ECO:0000313" key="5">
    <source>
        <dbReference type="Proteomes" id="UP000040576"/>
    </source>
</evidence>
<dbReference type="PANTHER" id="PTHR12110">
    <property type="entry name" value="HYDROXYPYRUVATE ISOMERASE"/>
    <property type="match status" value="1"/>
</dbReference>
<dbReference type="PATRIC" id="fig|35841.6.peg.3581"/>
<reference evidence="3 4" key="2">
    <citation type="submission" date="2015-01" db="EMBL/GenBank/DDBJ databases">
        <title>Draft Genome Sequences of Four Bacillus thermoamylovorans Strains, Isolated From Food Products.</title>
        <authorList>
            <person name="Krawcyk A.O."/>
            <person name="Berendsen E.M."/>
            <person name="Eijlander R.T."/>
            <person name="de Jong A."/>
            <person name="Wells-Bennik M."/>
            <person name="Kuipers O.P."/>
        </authorList>
    </citation>
    <scope>NUCLEOTIDE SEQUENCE [LARGE SCALE GENOMIC DNA]</scope>
    <source>
        <strain evidence="3 4">B4167</strain>
    </source>
</reference>
<organism evidence="2 5">
    <name type="scientific">Caldibacillus thermoamylovorans</name>
    <dbReference type="NCBI Taxonomy" id="35841"/>
    <lineage>
        <taxon>Bacteria</taxon>
        <taxon>Bacillati</taxon>
        <taxon>Bacillota</taxon>
        <taxon>Bacilli</taxon>
        <taxon>Bacillales</taxon>
        <taxon>Bacillaceae</taxon>
        <taxon>Caldibacillus</taxon>
    </lineage>
</organism>